<dbReference type="EMBL" id="GGEC01012123">
    <property type="protein sequence ID" value="MBW92606.1"/>
    <property type="molecule type" value="Transcribed_RNA"/>
</dbReference>
<evidence type="ECO:0000313" key="1">
    <source>
        <dbReference type="EMBL" id="MBW92606.1"/>
    </source>
</evidence>
<name>A0A2P2JGJ8_RHIMU</name>
<sequence>MNYWTVHLIGVYENVIRTSCQKRRQTKM</sequence>
<organism evidence="1">
    <name type="scientific">Rhizophora mucronata</name>
    <name type="common">Asiatic mangrove</name>
    <dbReference type="NCBI Taxonomy" id="61149"/>
    <lineage>
        <taxon>Eukaryota</taxon>
        <taxon>Viridiplantae</taxon>
        <taxon>Streptophyta</taxon>
        <taxon>Embryophyta</taxon>
        <taxon>Tracheophyta</taxon>
        <taxon>Spermatophyta</taxon>
        <taxon>Magnoliopsida</taxon>
        <taxon>eudicotyledons</taxon>
        <taxon>Gunneridae</taxon>
        <taxon>Pentapetalae</taxon>
        <taxon>rosids</taxon>
        <taxon>fabids</taxon>
        <taxon>Malpighiales</taxon>
        <taxon>Rhizophoraceae</taxon>
        <taxon>Rhizophora</taxon>
    </lineage>
</organism>
<dbReference type="AlphaFoldDB" id="A0A2P2JGJ8"/>
<reference evidence="1" key="1">
    <citation type="submission" date="2018-02" db="EMBL/GenBank/DDBJ databases">
        <title>Rhizophora mucronata_Transcriptome.</title>
        <authorList>
            <person name="Meera S.P."/>
            <person name="Sreeshan A."/>
            <person name="Augustine A."/>
        </authorList>
    </citation>
    <scope>NUCLEOTIDE SEQUENCE</scope>
    <source>
        <tissue evidence="1">Leaf</tissue>
    </source>
</reference>
<proteinExistence type="predicted"/>
<protein>
    <submittedName>
        <fullName evidence="1">Uncharacterized protein</fullName>
    </submittedName>
</protein>
<accession>A0A2P2JGJ8</accession>